<organism evidence="14 15">
    <name type="scientific">Polyplax serrata</name>
    <name type="common">Common mouse louse</name>
    <dbReference type="NCBI Taxonomy" id="468196"/>
    <lineage>
        <taxon>Eukaryota</taxon>
        <taxon>Metazoa</taxon>
        <taxon>Ecdysozoa</taxon>
        <taxon>Arthropoda</taxon>
        <taxon>Hexapoda</taxon>
        <taxon>Insecta</taxon>
        <taxon>Pterygota</taxon>
        <taxon>Neoptera</taxon>
        <taxon>Paraneoptera</taxon>
        <taxon>Psocodea</taxon>
        <taxon>Troctomorpha</taxon>
        <taxon>Phthiraptera</taxon>
        <taxon>Anoplura</taxon>
        <taxon>Polyplacidae</taxon>
        <taxon>Polyplax</taxon>
    </lineage>
</organism>
<keyword evidence="3" id="KW-0805">Transcription regulation</keyword>
<evidence type="ECO:0000256" key="11">
    <source>
        <dbReference type="RuleBase" id="RU000682"/>
    </source>
</evidence>
<dbReference type="Gene3D" id="1.10.10.60">
    <property type="entry name" value="Homeodomain-like"/>
    <property type="match status" value="1"/>
</dbReference>
<feature type="domain" description="Homeobox" evidence="13">
    <location>
        <begin position="94"/>
        <end position="154"/>
    </location>
</feature>
<evidence type="ECO:0000313" key="15">
    <source>
        <dbReference type="Proteomes" id="UP001372834"/>
    </source>
</evidence>
<dbReference type="EMBL" id="JAWJWE010000001">
    <property type="protein sequence ID" value="KAK6645202.1"/>
    <property type="molecule type" value="Genomic_DNA"/>
</dbReference>
<protein>
    <recommendedName>
        <fullName evidence="9">Brain-specific homeobox protein homolog</fullName>
    </recommendedName>
</protein>
<evidence type="ECO:0000256" key="1">
    <source>
        <dbReference type="ARBA" id="ARBA00004123"/>
    </source>
</evidence>
<dbReference type="PRINTS" id="PR00024">
    <property type="entry name" value="HOMEOBOX"/>
</dbReference>
<dbReference type="GO" id="GO:0005634">
    <property type="term" value="C:nucleus"/>
    <property type="evidence" value="ECO:0007669"/>
    <property type="project" value="UniProtKB-SubCell"/>
</dbReference>
<evidence type="ECO:0000256" key="9">
    <source>
        <dbReference type="ARBA" id="ARBA00073831"/>
    </source>
</evidence>
<accession>A0AAN8SHV1</accession>
<dbReference type="InterPro" id="IPR020479">
    <property type="entry name" value="HD_metazoa"/>
</dbReference>
<comment type="similarity">
    <text evidence="2">Belongs to the distal-less homeobox family.</text>
</comment>
<keyword evidence="4 10" id="KW-0238">DNA-binding</keyword>
<dbReference type="PANTHER" id="PTHR24333">
    <property type="entry name" value="HOMEO BOX HB9 LIKE A-RELATED"/>
    <property type="match status" value="1"/>
</dbReference>
<feature type="DNA-binding region" description="Homeobox" evidence="10">
    <location>
        <begin position="96"/>
        <end position="155"/>
    </location>
</feature>
<dbReference type="Pfam" id="PF00046">
    <property type="entry name" value="Homeodomain"/>
    <property type="match status" value="1"/>
</dbReference>
<dbReference type="SUPFAM" id="SSF46689">
    <property type="entry name" value="Homeodomain-like"/>
    <property type="match status" value="1"/>
</dbReference>
<dbReference type="CDD" id="cd00086">
    <property type="entry name" value="homeodomain"/>
    <property type="match status" value="1"/>
</dbReference>
<evidence type="ECO:0000256" key="10">
    <source>
        <dbReference type="PROSITE-ProRule" id="PRU00108"/>
    </source>
</evidence>
<evidence type="ECO:0000313" key="14">
    <source>
        <dbReference type="EMBL" id="KAK6645202.1"/>
    </source>
</evidence>
<evidence type="ECO:0000256" key="8">
    <source>
        <dbReference type="ARBA" id="ARBA00023242"/>
    </source>
</evidence>
<dbReference type="AlphaFoldDB" id="A0AAN8SHV1"/>
<keyword evidence="6" id="KW-0010">Activator</keyword>
<dbReference type="FunFam" id="1.10.10.60:FF:000173">
    <property type="entry name" value="brain-specific homeobox protein homolog"/>
    <property type="match status" value="1"/>
</dbReference>
<keyword evidence="5 10" id="KW-0371">Homeobox</keyword>
<keyword evidence="7" id="KW-0804">Transcription</keyword>
<feature type="region of interest" description="Disordered" evidence="12">
    <location>
        <begin position="160"/>
        <end position="179"/>
    </location>
</feature>
<evidence type="ECO:0000256" key="3">
    <source>
        <dbReference type="ARBA" id="ARBA00023015"/>
    </source>
</evidence>
<comment type="caution">
    <text evidence="14">The sequence shown here is derived from an EMBL/GenBank/DDBJ whole genome shotgun (WGS) entry which is preliminary data.</text>
</comment>
<sequence>MDIRRIPDTRSNSNRTSFLIKDILFRQKPSLSQVSVPEGYHGTLLSGGSIPNTHLHHPTAVHHYLHEPESFFLSAPGLPFGTLFTGLDLTGKHCRRRKARTVFSDHQLTGLEKRFEAQRYLSTPERVELANALNLSETQVKTWFQNRRMKYKKQLRKINHDKSRYTNDDSTDAPVDFSRTSNGSVSNDCKINVYGGFDSSGEKFSDNENAGVANLFGSKEGDLKTVEKCKIRLNSDGDVIQKLKPSDVVASKFYYGTFLDVETGKEKESHLLYENGMRGCSDSDNEDEIDIVGTQC</sequence>
<dbReference type="InterPro" id="IPR001356">
    <property type="entry name" value="HD"/>
</dbReference>
<dbReference type="PROSITE" id="PS00027">
    <property type="entry name" value="HOMEOBOX_1"/>
    <property type="match status" value="1"/>
</dbReference>
<comment type="subcellular location">
    <subcellularLocation>
        <location evidence="1 10 11">Nucleus</location>
    </subcellularLocation>
</comment>
<dbReference type="GO" id="GO:0003677">
    <property type="term" value="F:DNA binding"/>
    <property type="evidence" value="ECO:0007669"/>
    <property type="project" value="UniProtKB-UniRule"/>
</dbReference>
<dbReference type="Proteomes" id="UP001372834">
    <property type="component" value="Unassembled WGS sequence"/>
</dbReference>
<name>A0AAN8SHV1_POLSC</name>
<evidence type="ECO:0000256" key="7">
    <source>
        <dbReference type="ARBA" id="ARBA00023163"/>
    </source>
</evidence>
<dbReference type="PANTHER" id="PTHR24333:SF8">
    <property type="entry name" value="HOMEOBOX PROTEIN CEH-62"/>
    <property type="match status" value="1"/>
</dbReference>
<keyword evidence="8 10" id="KW-0539">Nucleus</keyword>
<proteinExistence type="inferred from homology"/>
<evidence type="ECO:0000256" key="4">
    <source>
        <dbReference type="ARBA" id="ARBA00023125"/>
    </source>
</evidence>
<evidence type="ECO:0000256" key="12">
    <source>
        <dbReference type="SAM" id="MobiDB-lite"/>
    </source>
</evidence>
<dbReference type="InterPro" id="IPR017970">
    <property type="entry name" value="Homeobox_CS"/>
</dbReference>
<evidence type="ECO:0000256" key="6">
    <source>
        <dbReference type="ARBA" id="ARBA00023159"/>
    </source>
</evidence>
<dbReference type="SMART" id="SM00389">
    <property type="entry name" value="HOX"/>
    <property type="match status" value="1"/>
</dbReference>
<gene>
    <name evidence="14" type="ORF">RUM43_001478</name>
</gene>
<dbReference type="InterPro" id="IPR009057">
    <property type="entry name" value="Homeodomain-like_sf"/>
</dbReference>
<reference evidence="14 15" key="1">
    <citation type="submission" date="2023-10" db="EMBL/GenBank/DDBJ databases">
        <title>Genomes of two closely related lineages of the louse Polyplax serrata with different host specificities.</title>
        <authorList>
            <person name="Martinu J."/>
            <person name="Tarabai H."/>
            <person name="Stefka J."/>
            <person name="Hypsa V."/>
        </authorList>
    </citation>
    <scope>NUCLEOTIDE SEQUENCE [LARGE SCALE GENOMIC DNA]</scope>
    <source>
        <strain evidence="14">HR10_N</strain>
    </source>
</reference>
<dbReference type="GO" id="GO:0000981">
    <property type="term" value="F:DNA-binding transcription factor activity, RNA polymerase II-specific"/>
    <property type="evidence" value="ECO:0007669"/>
    <property type="project" value="InterPro"/>
</dbReference>
<evidence type="ECO:0000256" key="5">
    <source>
        <dbReference type="ARBA" id="ARBA00023155"/>
    </source>
</evidence>
<dbReference type="PROSITE" id="PS50071">
    <property type="entry name" value="HOMEOBOX_2"/>
    <property type="match status" value="1"/>
</dbReference>
<evidence type="ECO:0000259" key="13">
    <source>
        <dbReference type="PROSITE" id="PS50071"/>
    </source>
</evidence>
<dbReference type="InterPro" id="IPR050848">
    <property type="entry name" value="Homeobox_TF"/>
</dbReference>
<evidence type="ECO:0000256" key="2">
    <source>
        <dbReference type="ARBA" id="ARBA00007916"/>
    </source>
</evidence>